<keyword evidence="7" id="KW-0805">Transcription regulation</keyword>
<protein>
    <recommendedName>
        <fullName evidence="14">Nuclear receptor domain-containing protein</fullName>
    </recommendedName>
</protein>
<organism evidence="15 16">
    <name type="scientific">Ignelater luminosus</name>
    <name type="common">Cucubano</name>
    <name type="synonym">Pyrophorus luminosus</name>
    <dbReference type="NCBI Taxonomy" id="2038154"/>
    <lineage>
        <taxon>Eukaryota</taxon>
        <taxon>Metazoa</taxon>
        <taxon>Ecdysozoa</taxon>
        <taxon>Arthropoda</taxon>
        <taxon>Hexapoda</taxon>
        <taxon>Insecta</taxon>
        <taxon>Pterygota</taxon>
        <taxon>Neoptera</taxon>
        <taxon>Endopterygota</taxon>
        <taxon>Coleoptera</taxon>
        <taxon>Polyphaga</taxon>
        <taxon>Elateriformia</taxon>
        <taxon>Elateroidea</taxon>
        <taxon>Elateridae</taxon>
        <taxon>Agrypninae</taxon>
        <taxon>Pyrophorini</taxon>
        <taxon>Ignelater</taxon>
    </lineage>
</organism>
<dbReference type="PANTHER" id="PTHR48092">
    <property type="entry name" value="KNIRPS-RELATED PROTEIN-RELATED"/>
    <property type="match status" value="1"/>
</dbReference>
<dbReference type="EMBL" id="VTPC01090900">
    <property type="protein sequence ID" value="KAF2880836.1"/>
    <property type="molecule type" value="Genomic_DNA"/>
</dbReference>
<evidence type="ECO:0000256" key="6">
    <source>
        <dbReference type="ARBA" id="ARBA00022833"/>
    </source>
</evidence>
<dbReference type="SUPFAM" id="SSF57716">
    <property type="entry name" value="Glucocorticoid receptor-like (DNA-binding domain)"/>
    <property type="match status" value="1"/>
</dbReference>
<evidence type="ECO:0000256" key="3">
    <source>
        <dbReference type="ARBA" id="ARBA00022665"/>
    </source>
</evidence>
<comment type="caution">
    <text evidence="15">The sequence shown here is derived from an EMBL/GenBank/DDBJ whole genome shotgun (WGS) entry which is preliminary data.</text>
</comment>
<evidence type="ECO:0000256" key="8">
    <source>
        <dbReference type="ARBA" id="ARBA00023121"/>
    </source>
</evidence>
<keyword evidence="10" id="KW-0804">Transcription</keyword>
<keyword evidence="4" id="KW-0479">Metal-binding</keyword>
<dbReference type="Proteomes" id="UP000801492">
    <property type="component" value="Unassembled WGS sequence"/>
</dbReference>
<dbReference type="GO" id="GO:0043565">
    <property type="term" value="F:sequence-specific DNA binding"/>
    <property type="evidence" value="ECO:0007669"/>
    <property type="project" value="InterPro"/>
</dbReference>
<dbReference type="GO" id="GO:0005496">
    <property type="term" value="F:steroid binding"/>
    <property type="evidence" value="ECO:0007669"/>
    <property type="project" value="UniProtKB-KW"/>
</dbReference>
<evidence type="ECO:0000256" key="7">
    <source>
        <dbReference type="ARBA" id="ARBA00023015"/>
    </source>
</evidence>
<dbReference type="InterPro" id="IPR001628">
    <property type="entry name" value="Znf_hrmn_rcpt"/>
</dbReference>
<dbReference type="Pfam" id="PF00105">
    <property type="entry name" value="zf-C4"/>
    <property type="match status" value="1"/>
</dbReference>
<keyword evidence="3" id="KW-0754">Steroid-binding</keyword>
<keyword evidence="11" id="KW-0675">Receptor</keyword>
<sequence>MMTDSVTASDVVAASGVTHIKKEMESSGFAECSPSNSEMYSPTTTVVHDIGMEFSADAGTQYEPKIRSPSSPERQYCSSTTQPHTDSGMGHIENGMKEEDAPRRLCLVCGDVASGFHYGVASCEACKAFFKRTIQGNIEYTCPANGECEINKRRRKACQACRFRKCLRSGMLKEGVRLDRVRGGRQKYRRNPDMPYQIQVISAQRPSVSLEE</sequence>
<evidence type="ECO:0000256" key="10">
    <source>
        <dbReference type="ARBA" id="ARBA00023163"/>
    </source>
</evidence>
<feature type="compositionally biased region" description="Polar residues" evidence="13">
    <location>
        <begin position="68"/>
        <end position="85"/>
    </location>
</feature>
<evidence type="ECO:0000313" key="16">
    <source>
        <dbReference type="Proteomes" id="UP000801492"/>
    </source>
</evidence>
<evidence type="ECO:0000256" key="1">
    <source>
        <dbReference type="ARBA" id="ARBA00004123"/>
    </source>
</evidence>
<feature type="region of interest" description="Disordered" evidence="13">
    <location>
        <begin position="62"/>
        <end position="90"/>
    </location>
</feature>
<comment type="similarity">
    <text evidence="2">Belongs to the nuclear hormone receptor family. NR3 subfamily.</text>
</comment>
<keyword evidence="9" id="KW-0238">DNA-binding</keyword>
<dbReference type="InterPro" id="IPR013088">
    <property type="entry name" value="Znf_NHR/GATA"/>
</dbReference>
<evidence type="ECO:0000256" key="2">
    <source>
        <dbReference type="ARBA" id="ARBA00005413"/>
    </source>
</evidence>
<comment type="subcellular location">
    <subcellularLocation>
        <location evidence="1">Nucleus</location>
    </subcellularLocation>
</comment>
<dbReference type="PROSITE" id="PS51030">
    <property type="entry name" value="NUCLEAR_REC_DBD_2"/>
    <property type="match status" value="1"/>
</dbReference>
<evidence type="ECO:0000256" key="13">
    <source>
        <dbReference type="SAM" id="MobiDB-lite"/>
    </source>
</evidence>
<evidence type="ECO:0000256" key="11">
    <source>
        <dbReference type="ARBA" id="ARBA00023170"/>
    </source>
</evidence>
<evidence type="ECO:0000313" key="15">
    <source>
        <dbReference type="EMBL" id="KAF2880836.1"/>
    </source>
</evidence>
<reference evidence="15" key="1">
    <citation type="submission" date="2019-08" db="EMBL/GenBank/DDBJ databases">
        <title>The genome of the North American firefly Photinus pyralis.</title>
        <authorList>
            <consortium name="Photinus pyralis genome working group"/>
            <person name="Fallon T.R."/>
            <person name="Sander Lower S.E."/>
            <person name="Weng J.-K."/>
        </authorList>
    </citation>
    <scope>NUCLEOTIDE SEQUENCE</scope>
    <source>
        <strain evidence="15">TRF0915ILg1</strain>
        <tissue evidence="15">Whole body</tissue>
    </source>
</reference>
<dbReference type="AlphaFoldDB" id="A0A8K0C8M0"/>
<dbReference type="InterPro" id="IPR050200">
    <property type="entry name" value="Nuclear_hormone_rcpt_NR3"/>
</dbReference>
<feature type="domain" description="Nuclear receptor" evidence="14">
    <location>
        <begin position="103"/>
        <end position="178"/>
    </location>
</feature>
<gene>
    <name evidence="15" type="ORF">ILUMI_25325</name>
</gene>
<keyword evidence="6" id="KW-0862">Zinc</keyword>
<name>A0A8K0C8M0_IGNLU</name>
<proteinExistence type="inferred from homology"/>
<keyword evidence="8" id="KW-0446">Lipid-binding</keyword>
<dbReference type="PROSITE" id="PS00031">
    <property type="entry name" value="NUCLEAR_REC_DBD_1"/>
    <property type="match status" value="1"/>
</dbReference>
<dbReference type="OrthoDB" id="5799427at2759"/>
<evidence type="ECO:0000256" key="4">
    <source>
        <dbReference type="ARBA" id="ARBA00022723"/>
    </source>
</evidence>
<dbReference type="FunFam" id="3.30.50.10:FF:000139">
    <property type="entry name" value="Estrogen receptor beta a variant b"/>
    <property type="match status" value="1"/>
</dbReference>
<keyword evidence="5" id="KW-0863">Zinc-finger</keyword>
<dbReference type="SMART" id="SM00399">
    <property type="entry name" value="ZnF_C4"/>
    <property type="match status" value="1"/>
</dbReference>
<accession>A0A8K0C8M0</accession>
<keyword evidence="12" id="KW-0539">Nucleus</keyword>
<evidence type="ECO:0000256" key="5">
    <source>
        <dbReference type="ARBA" id="ARBA00022771"/>
    </source>
</evidence>
<dbReference type="GO" id="GO:0008270">
    <property type="term" value="F:zinc ion binding"/>
    <property type="evidence" value="ECO:0007669"/>
    <property type="project" value="UniProtKB-KW"/>
</dbReference>
<evidence type="ECO:0000259" key="14">
    <source>
        <dbReference type="PROSITE" id="PS51030"/>
    </source>
</evidence>
<keyword evidence="16" id="KW-1185">Reference proteome</keyword>
<dbReference type="CDD" id="cd07170">
    <property type="entry name" value="NR_DBD_ERR"/>
    <property type="match status" value="1"/>
</dbReference>
<evidence type="ECO:0000256" key="9">
    <source>
        <dbReference type="ARBA" id="ARBA00023125"/>
    </source>
</evidence>
<evidence type="ECO:0000256" key="12">
    <source>
        <dbReference type="ARBA" id="ARBA00023242"/>
    </source>
</evidence>
<dbReference type="PRINTS" id="PR00047">
    <property type="entry name" value="STROIDFINGER"/>
</dbReference>
<dbReference type="Gene3D" id="3.30.50.10">
    <property type="entry name" value="Erythroid Transcription Factor GATA-1, subunit A"/>
    <property type="match status" value="1"/>
</dbReference>
<dbReference type="GO" id="GO:0003700">
    <property type="term" value="F:DNA-binding transcription factor activity"/>
    <property type="evidence" value="ECO:0007669"/>
    <property type="project" value="InterPro"/>
</dbReference>
<dbReference type="GO" id="GO:0005634">
    <property type="term" value="C:nucleus"/>
    <property type="evidence" value="ECO:0007669"/>
    <property type="project" value="UniProtKB-SubCell"/>
</dbReference>